<keyword evidence="1" id="KW-0812">Transmembrane</keyword>
<evidence type="ECO:0000256" key="1">
    <source>
        <dbReference type="SAM" id="Phobius"/>
    </source>
</evidence>
<protein>
    <submittedName>
        <fullName evidence="2">Uncharacterized protein</fullName>
    </submittedName>
</protein>
<keyword evidence="1" id="KW-0472">Membrane</keyword>
<keyword evidence="1" id="KW-1133">Transmembrane helix</keyword>
<dbReference type="Proteomes" id="UP000657574">
    <property type="component" value="Unassembled WGS sequence"/>
</dbReference>
<sequence>MSQPVLALGAAAVTVAGGVWYLPALADLRAGADRPLSRRTAAAACLSGWGTAGVVAVLLLVTGPWWIPVATAAAGAVLAAGLRIGATVQHRREVRETARHWAELRRGSSQAGTGRTRNVVAVLVGAGLFTAVATAILKLAAGPGDGEDWLAAAAAPALIVAVFVTLALTHSRAVRRRAGWNSPRPPR</sequence>
<dbReference type="AlphaFoldDB" id="A0A917K198"/>
<reference evidence="2" key="1">
    <citation type="journal article" date="2014" name="Int. J. Syst. Evol. Microbiol.">
        <title>Complete genome sequence of Corynebacterium casei LMG S-19264T (=DSM 44701T), isolated from a smear-ripened cheese.</title>
        <authorList>
            <consortium name="US DOE Joint Genome Institute (JGI-PGF)"/>
            <person name="Walter F."/>
            <person name="Albersmeier A."/>
            <person name="Kalinowski J."/>
            <person name="Ruckert C."/>
        </authorList>
    </citation>
    <scope>NUCLEOTIDE SEQUENCE</scope>
    <source>
        <strain evidence="2">JCM 3086</strain>
    </source>
</reference>
<dbReference type="RefSeq" id="WP_189308965.1">
    <property type="nucleotide sequence ID" value="NZ_BMQA01000001.1"/>
</dbReference>
<dbReference type="EMBL" id="BMQA01000001">
    <property type="protein sequence ID" value="GGI94712.1"/>
    <property type="molecule type" value="Genomic_DNA"/>
</dbReference>
<proteinExistence type="predicted"/>
<evidence type="ECO:0000313" key="3">
    <source>
        <dbReference type="Proteomes" id="UP000657574"/>
    </source>
</evidence>
<organism evidence="2 3">
    <name type="scientific">Streptomyces brasiliensis</name>
    <dbReference type="NCBI Taxonomy" id="1954"/>
    <lineage>
        <taxon>Bacteria</taxon>
        <taxon>Bacillati</taxon>
        <taxon>Actinomycetota</taxon>
        <taxon>Actinomycetes</taxon>
        <taxon>Kitasatosporales</taxon>
        <taxon>Streptomycetaceae</taxon>
        <taxon>Streptomyces</taxon>
    </lineage>
</organism>
<feature type="transmembrane region" description="Helical" evidence="1">
    <location>
        <begin position="65"/>
        <end position="86"/>
    </location>
</feature>
<keyword evidence="3" id="KW-1185">Reference proteome</keyword>
<comment type="caution">
    <text evidence="2">The sequence shown here is derived from an EMBL/GenBank/DDBJ whole genome shotgun (WGS) entry which is preliminary data.</text>
</comment>
<reference evidence="2" key="2">
    <citation type="submission" date="2020-09" db="EMBL/GenBank/DDBJ databases">
        <authorList>
            <person name="Sun Q."/>
            <person name="Ohkuma M."/>
        </authorList>
    </citation>
    <scope>NUCLEOTIDE SEQUENCE</scope>
    <source>
        <strain evidence="2">JCM 3086</strain>
    </source>
</reference>
<feature type="transmembrane region" description="Helical" evidence="1">
    <location>
        <begin position="40"/>
        <end position="59"/>
    </location>
</feature>
<feature type="transmembrane region" description="Helical" evidence="1">
    <location>
        <begin position="149"/>
        <end position="168"/>
    </location>
</feature>
<feature type="transmembrane region" description="Helical" evidence="1">
    <location>
        <begin position="6"/>
        <end position="28"/>
    </location>
</feature>
<gene>
    <name evidence="2" type="ORF">GCM10010121_001370</name>
</gene>
<accession>A0A917K198</accession>
<feature type="transmembrane region" description="Helical" evidence="1">
    <location>
        <begin position="119"/>
        <end position="137"/>
    </location>
</feature>
<evidence type="ECO:0000313" key="2">
    <source>
        <dbReference type="EMBL" id="GGI94712.1"/>
    </source>
</evidence>
<name>A0A917K198_9ACTN</name>